<feature type="compositionally biased region" description="Polar residues" evidence="1">
    <location>
        <begin position="55"/>
        <end position="65"/>
    </location>
</feature>
<keyword evidence="3" id="KW-1185">Reference proteome</keyword>
<feature type="non-terminal residue" evidence="2">
    <location>
        <position position="96"/>
    </location>
</feature>
<evidence type="ECO:0000256" key="1">
    <source>
        <dbReference type="SAM" id="MobiDB-lite"/>
    </source>
</evidence>
<dbReference type="Proteomes" id="UP001212841">
    <property type="component" value="Unassembled WGS sequence"/>
</dbReference>
<gene>
    <name evidence="2" type="ORF">HK097_002043</name>
</gene>
<accession>A0AAD5S3T5</accession>
<comment type="caution">
    <text evidence="2">The sequence shown here is derived from an EMBL/GenBank/DDBJ whole genome shotgun (WGS) entry which is preliminary data.</text>
</comment>
<feature type="region of interest" description="Disordered" evidence="1">
    <location>
        <begin position="1"/>
        <end position="96"/>
    </location>
</feature>
<sequence>MTDKQPAPPAWMDRSPSGGLGVRPSPPGSAPMSPFAKKVTDSRSPTPSSPFAPKLSQNNNTTDTSSIRESEVNSILSNLRANRSRSSSNAAATTNN</sequence>
<feature type="compositionally biased region" description="Low complexity" evidence="1">
    <location>
        <begin position="73"/>
        <end position="96"/>
    </location>
</feature>
<evidence type="ECO:0000313" key="3">
    <source>
        <dbReference type="Proteomes" id="UP001212841"/>
    </source>
</evidence>
<proteinExistence type="predicted"/>
<dbReference type="AlphaFoldDB" id="A0AAD5S3T5"/>
<evidence type="ECO:0000313" key="2">
    <source>
        <dbReference type="EMBL" id="KAJ3042380.1"/>
    </source>
</evidence>
<dbReference type="EMBL" id="JADGJD010001426">
    <property type="protein sequence ID" value="KAJ3042380.1"/>
    <property type="molecule type" value="Genomic_DNA"/>
</dbReference>
<reference evidence="2" key="1">
    <citation type="submission" date="2020-05" db="EMBL/GenBank/DDBJ databases">
        <title>Phylogenomic resolution of chytrid fungi.</title>
        <authorList>
            <person name="Stajich J.E."/>
            <person name="Amses K."/>
            <person name="Simmons R."/>
            <person name="Seto K."/>
            <person name="Myers J."/>
            <person name="Bonds A."/>
            <person name="Quandt C.A."/>
            <person name="Barry K."/>
            <person name="Liu P."/>
            <person name="Grigoriev I."/>
            <person name="Longcore J.E."/>
            <person name="James T.Y."/>
        </authorList>
    </citation>
    <scope>NUCLEOTIDE SEQUENCE</scope>
    <source>
        <strain evidence="2">JEL0318</strain>
    </source>
</reference>
<organism evidence="2 3">
    <name type="scientific">Rhizophlyctis rosea</name>
    <dbReference type="NCBI Taxonomy" id="64517"/>
    <lineage>
        <taxon>Eukaryota</taxon>
        <taxon>Fungi</taxon>
        <taxon>Fungi incertae sedis</taxon>
        <taxon>Chytridiomycota</taxon>
        <taxon>Chytridiomycota incertae sedis</taxon>
        <taxon>Chytridiomycetes</taxon>
        <taxon>Rhizophlyctidales</taxon>
        <taxon>Rhizophlyctidaceae</taxon>
        <taxon>Rhizophlyctis</taxon>
    </lineage>
</organism>
<name>A0AAD5S3T5_9FUNG</name>
<protein>
    <submittedName>
        <fullName evidence="2">Uncharacterized protein</fullName>
    </submittedName>
</protein>